<dbReference type="InterPro" id="IPR029063">
    <property type="entry name" value="SAM-dependent_MTases_sf"/>
</dbReference>
<keyword evidence="5" id="KW-0680">Restriction system</keyword>
<organism evidence="8">
    <name type="scientific">mine drainage metagenome</name>
    <dbReference type="NCBI Taxonomy" id="410659"/>
    <lineage>
        <taxon>unclassified sequences</taxon>
        <taxon>metagenomes</taxon>
        <taxon>ecological metagenomes</taxon>
    </lineage>
</organism>
<evidence type="ECO:0000256" key="6">
    <source>
        <dbReference type="ARBA" id="ARBA00047942"/>
    </source>
</evidence>
<protein>
    <recommendedName>
        <fullName evidence="1">site-specific DNA-methyltransferase (adenine-specific)</fullName>
        <ecNumber evidence="1">2.1.1.72</ecNumber>
    </recommendedName>
</protein>
<dbReference type="InterPro" id="IPR003356">
    <property type="entry name" value="DNA_methylase_A-5"/>
</dbReference>
<comment type="catalytic activity">
    <reaction evidence="6">
        <text>a 2'-deoxyadenosine in DNA + S-adenosyl-L-methionine = an N(6)-methyl-2'-deoxyadenosine in DNA + S-adenosyl-L-homocysteine + H(+)</text>
        <dbReference type="Rhea" id="RHEA:15197"/>
        <dbReference type="Rhea" id="RHEA-COMP:12418"/>
        <dbReference type="Rhea" id="RHEA-COMP:12419"/>
        <dbReference type="ChEBI" id="CHEBI:15378"/>
        <dbReference type="ChEBI" id="CHEBI:57856"/>
        <dbReference type="ChEBI" id="CHEBI:59789"/>
        <dbReference type="ChEBI" id="CHEBI:90615"/>
        <dbReference type="ChEBI" id="CHEBI:90616"/>
        <dbReference type="EC" id="2.1.1.72"/>
    </reaction>
</comment>
<feature type="non-terminal residue" evidence="8">
    <location>
        <position position="1"/>
    </location>
</feature>
<dbReference type="GO" id="GO:0003677">
    <property type="term" value="F:DNA binding"/>
    <property type="evidence" value="ECO:0007669"/>
    <property type="project" value="InterPro"/>
</dbReference>
<reference evidence="8" key="2">
    <citation type="journal article" date="2014" name="ISME J.">
        <title>Microbial stratification in low pH oxic and suboxic macroscopic growths along an acid mine drainage.</title>
        <authorList>
            <person name="Mendez-Garcia C."/>
            <person name="Mesa V."/>
            <person name="Sprenger R.R."/>
            <person name="Richter M."/>
            <person name="Diez M.S."/>
            <person name="Solano J."/>
            <person name="Bargiela R."/>
            <person name="Golyshina O.V."/>
            <person name="Manteca A."/>
            <person name="Ramos J.L."/>
            <person name="Gallego J.R."/>
            <person name="Llorente I."/>
            <person name="Martins Dos Santos V.A."/>
            <person name="Jensen O.N."/>
            <person name="Pelaez A.I."/>
            <person name="Sanchez J."/>
            <person name="Ferrer M."/>
        </authorList>
    </citation>
    <scope>NUCLEOTIDE SEQUENCE</scope>
</reference>
<evidence type="ECO:0000259" key="7">
    <source>
        <dbReference type="Pfam" id="PF02384"/>
    </source>
</evidence>
<keyword evidence="3 8" id="KW-0808">Transferase</keyword>
<proteinExistence type="predicted"/>
<evidence type="ECO:0000256" key="5">
    <source>
        <dbReference type="ARBA" id="ARBA00022747"/>
    </source>
</evidence>
<evidence type="ECO:0000256" key="2">
    <source>
        <dbReference type="ARBA" id="ARBA00022603"/>
    </source>
</evidence>
<accession>T1A5Y8</accession>
<dbReference type="SUPFAM" id="SSF53335">
    <property type="entry name" value="S-adenosyl-L-methionine-dependent methyltransferases"/>
    <property type="match status" value="1"/>
</dbReference>
<evidence type="ECO:0000256" key="4">
    <source>
        <dbReference type="ARBA" id="ARBA00022691"/>
    </source>
</evidence>
<name>T1A5Y8_9ZZZZ</name>
<keyword evidence="2 8" id="KW-0489">Methyltransferase</keyword>
<dbReference type="PANTHER" id="PTHR42933:SF3">
    <property type="entry name" value="TYPE I RESTRICTION ENZYME MJAVIII METHYLASE SUBUNIT"/>
    <property type="match status" value="1"/>
</dbReference>
<comment type="caution">
    <text evidence="8">The sequence shown here is derived from an EMBL/GenBank/DDBJ whole genome shotgun (WGS) entry which is preliminary data.</text>
</comment>
<dbReference type="InterPro" id="IPR051537">
    <property type="entry name" value="DNA_Adenine_Mtase"/>
</dbReference>
<dbReference type="EC" id="2.1.1.72" evidence="1"/>
<evidence type="ECO:0000256" key="1">
    <source>
        <dbReference type="ARBA" id="ARBA00011900"/>
    </source>
</evidence>
<dbReference type="AlphaFoldDB" id="T1A5Y8"/>
<dbReference type="GO" id="GO:0009007">
    <property type="term" value="F:site-specific DNA-methyltransferase (adenine-specific) activity"/>
    <property type="evidence" value="ECO:0007669"/>
    <property type="project" value="UniProtKB-EC"/>
</dbReference>
<sequence length="232" mass="26293">ERDMVDAIIALPTDLFYNTGIATYIWLVTNRKDAEDSGKVRLIDATARWAPMRKSLGSKRRELTDADISAVVNLYLDHERDATVKVFAPSDFGFRKVFIERPLRLDVDLRESEPGRFRNASAVDEYCLWMQQQFGTDVADQLKDVTDDVTAHVEDEEGLSLLRATEGAAKADLAAAEKACRRIQSSLLDAEMWAERRALTGLLRSLRTAGKQTEWMDYNVFLEALERHAKAH</sequence>
<dbReference type="Pfam" id="PF02384">
    <property type="entry name" value="N6_Mtase"/>
    <property type="match status" value="1"/>
</dbReference>
<evidence type="ECO:0000313" key="8">
    <source>
        <dbReference type="EMBL" id="EQD52382.1"/>
    </source>
</evidence>
<dbReference type="GO" id="GO:0009307">
    <property type="term" value="P:DNA restriction-modification system"/>
    <property type="evidence" value="ECO:0007669"/>
    <property type="project" value="UniProtKB-KW"/>
</dbReference>
<feature type="domain" description="DNA methylase adenine-specific" evidence="7">
    <location>
        <begin position="1"/>
        <end position="79"/>
    </location>
</feature>
<dbReference type="EMBL" id="AUZZ01004644">
    <property type="protein sequence ID" value="EQD52382.1"/>
    <property type="molecule type" value="Genomic_DNA"/>
</dbReference>
<dbReference type="GO" id="GO:0032259">
    <property type="term" value="P:methylation"/>
    <property type="evidence" value="ECO:0007669"/>
    <property type="project" value="UniProtKB-KW"/>
</dbReference>
<evidence type="ECO:0000256" key="3">
    <source>
        <dbReference type="ARBA" id="ARBA00022679"/>
    </source>
</evidence>
<dbReference type="PANTHER" id="PTHR42933">
    <property type="entry name" value="SLR6095 PROTEIN"/>
    <property type="match status" value="1"/>
</dbReference>
<feature type="non-terminal residue" evidence="8">
    <location>
        <position position="232"/>
    </location>
</feature>
<dbReference type="GO" id="GO:0008170">
    <property type="term" value="F:N-methyltransferase activity"/>
    <property type="evidence" value="ECO:0007669"/>
    <property type="project" value="InterPro"/>
</dbReference>
<gene>
    <name evidence="8" type="ORF">B2A_06554</name>
</gene>
<reference evidence="8" key="1">
    <citation type="submission" date="2013-08" db="EMBL/GenBank/DDBJ databases">
        <authorList>
            <person name="Mendez C."/>
            <person name="Richter M."/>
            <person name="Ferrer M."/>
            <person name="Sanchez J."/>
        </authorList>
    </citation>
    <scope>NUCLEOTIDE SEQUENCE</scope>
</reference>
<dbReference type="Gene3D" id="3.40.50.150">
    <property type="entry name" value="Vaccinia Virus protein VP39"/>
    <property type="match status" value="1"/>
</dbReference>
<keyword evidence="4" id="KW-0949">S-adenosyl-L-methionine</keyword>